<accession>A0AAJ0BCF9</accession>
<comment type="caution">
    <text evidence="2">The sequence shown here is derived from an EMBL/GenBank/DDBJ whole genome shotgun (WGS) entry which is preliminary data.</text>
</comment>
<reference evidence="2" key="1">
    <citation type="submission" date="2023-06" db="EMBL/GenBank/DDBJ databases">
        <title>Genome-scale phylogeny and comparative genomics of the fungal order Sordariales.</title>
        <authorList>
            <consortium name="Lawrence Berkeley National Laboratory"/>
            <person name="Hensen N."/>
            <person name="Bonometti L."/>
            <person name="Westerberg I."/>
            <person name="Brannstrom I.O."/>
            <person name="Guillou S."/>
            <person name="Cros-Aarteil S."/>
            <person name="Calhoun S."/>
            <person name="Haridas S."/>
            <person name="Kuo A."/>
            <person name="Mondo S."/>
            <person name="Pangilinan J."/>
            <person name="Riley R."/>
            <person name="Labutti K."/>
            <person name="Andreopoulos B."/>
            <person name="Lipzen A."/>
            <person name="Chen C."/>
            <person name="Yanf M."/>
            <person name="Daum C."/>
            <person name="Ng V."/>
            <person name="Clum A."/>
            <person name="Steindorff A."/>
            <person name="Ohm R."/>
            <person name="Martin F."/>
            <person name="Silar P."/>
            <person name="Natvig D."/>
            <person name="Lalanne C."/>
            <person name="Gautier V."/>
            <person name="Ament-Velasquez S.L."/>
            <person name="Kruys A."/>
            <person name="Hutchinson M.I."/>
            <person name="Powell A.J."/>
            <person name="Barry K."/>
            <person name="Miller A.N."/>
            <person name="Grigoriev I.V."/>
            <person name="Debuchy R."/>
            <person name="Gladieux P."/>
            <person name="Thoren M.H."/>
            <person name="Johannesson H."/>
        </authorList>
    </citation>
    <scope>NUCLEOTIDE SEQUENCE</scope>
    <source>
        <strain evidence="2">PSN4</strain>
    </source>
</reference>
<dbReference type="Proteomes" id="UP001239445">
    <property type="component" value="Unassembled WGS sequence"/>
</dbReference>
<dbReference type="AlphaFoldDB" id="A0AAJ0BCF9"/>
<dbReference type="EMBL" id="MU839833">
    <property type="protein sequence ID" value="KAK1755738.1"/>
    <property type="molecule type" value="Genomic_DNA"/>
</dbReference>
<name>A0AAJ0BCF9_9PEZI</name>
<gene>
    <name evidence="2" type="ORF">QBC47DRAFT_381131</name>
</gene>
<feature type="compositionally biased region" description="Basic and acidic residues" evidence="1">
    <location>
        <begin position="38"/>
        <end position="51"/>
    </location>
</feature>
<feature type="compositionally biased region" description="Polar residues" evidence="1">
    <location>
        <begin position="102"/>
        <end position="113"/>
    </location>
</feature>
<feature type="compositionally biased region" description="Basic residues" evidence="1">
    <location>
        <begin position="127"/>
        <end position="138"/>
    </location>
</feature>
<feature type="region of interest" description="Disordered" evidence="1">
    <location>
        <begin position="31"/>
        <end position="138"/>
    </location>
</feature>
<evidence type="ECO:0000256" key="1">
    <source>
        <dbReference type="SAM" id="MobiDB-lite"/>
    </source>
</evidence>
<evidence type="ECO:0000313" key="3">
    <source>
        <dbReference type="Proteomes" id="UP001239445"/>
    </source>
</evidence>
<organism evidence="2 3">
    <name type="scientific">Echria macrotheca</name>
    <dbReference type="NCBI Taxonomy" id="438768"/>
    <lineage>
        <taxon>Eukaryota</taxon>
        <taxon>Fungi</taxon>
        <taxon>Dikarya</taxon>
        <taxon>Ascomycota</taxon>
        <taxon>Pezizomycotina</taxon>
        <taxon>Sordariomycetes</taxon>
        <taxon>Sordariomycetidae</taxon>
        <taxon>Sordariales</taxon>
        <taxon>Schizotheciaceae</taxon>
        <taxon>Echria</taxon>
    </lineage>
</organism>
<proteinExistence type="predicted"/>
<keyword evidence="3" id="KW-1185">Reference proteome</keyword>
<feature type="compositionally biased region" description="Basic and acidic residues" evidence="1">
    <location>
        <begin position="76"/>
        <end position="85"/>
    </location>
</feature>
<protein>
    <submittedName>
        <fullName evidence="2">Uncharacterized protein</fullName>
    </submittedName>
</protein>
<evidence type="ECO:0000313" key="2">
    <source>
        <dbReference type="EMBL" id="KAK1755738.1"/>
    </source>
</evidence>
<dbReference type="PANTHER" id="PTHR42090:SF1">
    <property type="match status" value="1"/>
</dbReference>
<dbReference type="PANTHER" id="PTHR42090">
    <property type="match status" value="1"/>
</dbReference>
<sequence>MSARQLSIRAILGARVQPRQSGLPLCRAYHQTATLRTPSKDDSGEDLKPWRSENTQSGYDQQAAEHQAGAFNPKITRPEEAKESVQSECNGSPLEFSGANRDVSQTTDESLGNQDDHKRNKSSNNPGKKHGHLKPKSK</sequence>